<name>A0ABU6A7G5_9PSEU</name>
<organism evidence="2 3">
    <name type="scientific">Saccharopolyspora mangrovi</name>
    <dbReference type="NCBI Taxonomy" id="3082379"/>
    <lineage>
        <taxon>Bacteria</taxon>
        <taxon>Bacillati</taxon>
        <taxon>Actinomycetota</taxon>
        <taxon>Actinomycetes</taxon>
        <taxon>Pseudonocardiales</taxon>
        <taxon>Pseudonocardiaceae</taxon>
        <taxon>Saccharopolyspora</taxon>
    </lineage>
</organism>
<evidence type="ECO:0000313" key="3">
    <source>
        <dbReference type="Proteomes" id="UP001327093"/>
    </source>
</evidence>
<keyword evidence="3" id="KW-1185">Reference proteome</keyword>
<feature type="region of interest" description="Disordered" evidence="1">
    <location>
        <begin position="186"/>
        <end position="220"/>
    </location>
</feature>
<feature type="compositionally biased region" description="Basic and acidic residues" evidence="1">
    <location>
        <begin position="196"/>
        <end position="220"/>
    </location>
</feature>
<sequence length="220" mass="24280">MNELLGELEVTLTRQHRFGDQSGGTSRSATKPLPFHTRASKALEALRHAIGLAVYDVGCPLSRMGFSTAHCAEWLRENLDALRVNELAGEVYESIRAAIDDGWRAVDHPPRQWYAGACACGTDLYGQPSRAVVKCGKCGAEYEGAKRREELRALLPDQLAPAADIARGLSALGEELSLNRITQWARRGKLTPKSPHPNDPRKRPRYRVGDVQDLLRGDRG</sequence>
<accession>A0ABU6A7G5</accession>
<evidence type="ECO:0000313" key="2">
    <source>
        <dbReference type="EMBL" id="MEB3367398.1"/>
    </source>
</evidence>
<evidence type="ECO:0008006" key="4">
    <source>
        <dbReference type="Google" id="ProtNLM"/>
    </source>
</evidence>
<gene>
    <name evidence="2" type="ORF">R4I43_08260</name>
</gene>
<proteinExistence type="predicted"/>
<protein>
    <recommendedName>
        <fullName evidence="4">Transposase</fullName>
    </recommendedName>
</protein>
<reference evidence="2 3" key="1">
    <citation type="submission" date="2023-10" db="EMBL/GenBank/DDBJ databases">
        <title>Saccharopolyspora sp. nov., isolated from mangrove soil.</title>
        <authorList>
            <person name="Lu Y."/>
            <person name="Liu W."/>
        </authorList>
    </citation>
    <scope>NUCLEOTIDE SEQUENCE [LARGE SCALE GENOMIC DNA]</scope>
    <source>
        <strain evidence="2 3">S2-29</strain>
    </source>
</reference>
<dbReference type="EMBL" id="JAWLNX010000004">
    <property type="protein sequence ID" value="MEB3367398.1"/>
    <property type="molecule type" value="Genomic_DNA"/>
</dbReference>
<dbReference type="Proteomes" id="UP001327093">
    <property type="component" value="Unassembled WGS sequence"/>
</dbReference>
<comment type="caution">
    <text evidence="2">The sequence shown here is derived from an EMBL/GenBank/DDBJ whole genome shotgun (WGS) entry which is preliminary data.</text>
</comment>
<evidence type="ECO:0000256" key="1">
    <source>
        <dbReference type="SAM" id="MobiDB-lite"/>
    </source>
</evidence>
<dbReference type="RefSeq" id="WP_324264949.1">
    <property type="nucleotide sequence ID" value="NZ_JAWLNX010000004.1"/>
</dbReference>